<organism evidence="2 3">
    <name type="scientific">Daphnia pulex</name>
    <name type="common">Water flea</name>
    <dbReference type="NCBI Taxonomy" id="6669"/>
    <lineage>
        <taxon>Eukaryota</taxon>
        <taxon>Metazoa</taxon>
        <taxon>Ecdysozoa</taxon>
        <taxon>Arthropoda</taxon>
        <taxon>Crustacea</taxon>
        <taxon>Branchiopoda</taxon>
        <taxon>Diplostraca</taxon>
        <taxon>Cladocera</taxon>
        <taxon>Anomopoda</taxon>
        <taxon>Daphniidae</taxon>
        <taxon>Daphnia</taxon>
    </lineage>
</organism>
<feature type="compositionally biased region" description="Gly residues" evidence="1">
    <location>
        <begin position="99"/>
        <end position="120"/>
    </location>
</feature>
<proteinExistence type="predicted"/>
<evidence type="ECO:0000256" key="1">
    <source>
        <dbReference type="SAM" id="MobiDB-lite"/>
    </source>
</evidence>
<feature type="region of interest" description="Disordered" evidence="1">
    <location>
        <begin position="51"/>
        <end position="123"/>
    </location>
</feature>
<protein>
    <submittedName>
        <fullName evidence="2">Uncharacterized protein</fullName>
    </submittedName>
</protein>
<gene>
    <name evidence="2" type="ORF">DAPPUDRAFT_108263</name>
</gene>
<sequence>MSTFVSGGMVVAGMEAEIKVLEGVMEASLGHTGFALPATIQTFMAASTSSNLSYEEQEDGEQCEHSKSNYGETFASTPATASNPNPCPNDETEPMDCTEGGGWNGGRDQGSGGSDGGESGPTGFALPATIQILMAASSTKILAAAAAASAASSNLSDEEQEDGEQSSQDTPENGHRNAKKCDRCSRDLICGWCHGHGSN</sequence>
<reference evidence="2 3" key="1">
    <citation type="journal article" date="2011" name="Science">
        <title>The ecoresponsive genome of Daphnia pulex.</title>
        <authorList>
            <person name="Colbourne J.K."/>
            <person name="Pfrender M.E."/>
            <person name="Gilbert D."/>
            <person name="Thomas W.K."/>
            <person name="Tucker A."/>
            <person name="Oakley T.H."/>
            <person name="Tokishita S."/>
            <person name="Aerts A."/>
            <person name="Arnold G.J."/>
            <person name="Basu M.K."/>
            <person name="Bauer D.J."/>
            <person name="Caceres C.E."/>
            <person name="Carmel L."/>
            <person name="Casola C."/>
            <person name="Choi J.H."/>
            <person name="Detter J.C."/>
            <person name="Dong Q."/>
            <person name="Dusheyko S."/>
            <person name="Eads B.D."/>
            <person name="Frohlich T."/>
            <person name="Geiler-Samerotte K.A."/>
            <person name="Gerlach D."/>
            <person name="Hatcher P."/>
            <person name="Jogdeo S."/>
            <person name="Krijgsveld J."/>
            <person name="Kriventseva E.V."/>
            <person name="Kultz D."/>
            <person name="Laforsch C."/>
            <person name="Lindquist E."/>
            <person name="Lopez J."/>
            <person name="Manak J.R."/>
            <person name="Muller J."/>
            <person name="Pangilinan J."/>
            <person name="Patwardhan R.P."/>
            <person name="Pitluck S."/>
            <person name="Pritham E.J."/>
            <person name="Rechtsteiner A."/>
            <person name="Rho M."/>
            <person name="Rogozin I.B."/>
            <person name="Sakarya O."/>
            <person name="Salamov A."/>
            <person name="Schaack S."/>
            <person name="Shapiro H."/>
            <person name="Shiga Y."/>
            <person name="Skalitzky C."/>
            <person name="Smith Z."/>
            <person name="Souvorov A."/>
            <person name="Sung W."/>
            <person name="Tang Z."/>
            <person name="Tsuchiya D."/>
            <person name="Tu H."/>
            <person name="Vos H."/>
            <person name="Wang M."/>
            <person name="Wolf Y.I."/>
            <person name="Yamagata H."/>
            <person name="Yamada T."/>
            <person name="Ye Y."/>
            <person name="Shaw J.R."/>
            <person name="Andrews J."/>
            <person name="Crease T.J."/>
            <person name="Tang H."/>
            <person name="Lucas S.M."/>
            <person name="Robertson H.M."/>
            <person name="Bork P."/>
            <person name="Koonin E.V."/>
            <person name="Zdobnov E.M."/>
            <person name="Grigoriev I.V."/>
            <person name="Lynch M."/>
            <person name="Boore J.L."/>
        </authorList>
    </citation>
    <scope>NUCLEOTIDE SEQUENCE [LARGE SCALE GENOMIC DNA]</scope>
</reference>
<dbReference type="Proteomes" id="UP000000305">
    <property type="component" value="Unassembled WGS sequence"/>
</dbReference>
<evidence type="ECO:0000313" key="3">
    <source>
        <dbReference type="Proteomes" id="UP000000305"/>
    </source>
</evidence>
<dbReference type="InParanoid" id="E9GZM7"/>
<keyword evidence="3" id="KW-1185">Reference proteome</keyword>
<evidence type="ECO:0000313" key="2">
    <source>
        <dbReference type="EMBL" id="EFX75077.1"/>
    </source>
</evidence>
<feature type="compositionally biased region" description="Polar residues" evidence="1">
    <location>
        <begin position="68"/>
        <end position="84"/>
    </location>
</feature>
<dbReference type="KEGG" id="dpx:DAPPUDRAFT_108263"/>
<dbReference type="EMBL" id="GL732578">
    <property type="protein sequence ID" value="EFX75077.1"/>
    <property type="molecule type" value="Genomic_DNA"/>
</dbReference>
<name>E9GZM7_DAPPU</name>
<accession>E9GZM7</accession>
<feature type="region of interest" description="Disordered" evidence="1">
    <location>
        <begin position="150"/>
        <end position="180"/>
    </location>
</feature>
<dbReference type="HOGENOM" id="CLU_1373486_0_0_1"/>
<dbReference type="AlphaFoldDB" id="E9GZM7"/>